<organism evidence="1 2">
    <name type="scientific">Periconia macrospinosa</name>
    <dbReference type="NCBI Taxonomy" id="97972"/>
    <lineage>
        <taxon>Eukaryota</taxon>
        <taxon>Fungi</taxon>
        <taxon>Dikarya</taxon>
        <taxon>Ascomycota</taxon>
        <taxon>Pezizomycotina</taxon>
        <taxon>Dothideomycetes</taxon>
        <taxon>Pleosporomycetidae</taxon>
        <taxon>Pleosporales</taxon>
        <taxon>Massarineae</taxon>
        <taxon>Periconiaceae</taxon>
        <taxon>Periconia</taxon>
    </lineage>
</organism>
<dbReference type="EMBL" id="KZ805413">
    <property type="protein sequence ID" value="PVH98455.1"/>
    <property type="molecule type" value="Genomic_DNA"/>
</dbReference>
<dbReference type="Gene3D" id="1.20.1280.50">
    <property type="match status" value="1"/>
</dbReference>
<dbReference type="AlphaFoldDB" id="A0A2V1DKK6"/>
<dbReference type="Proteomes" id="UP000244855">
    <property type="component" value="Unassembled WGS sequence"/>
</dbReference>
<keyword evidence="2" id="KW-1185">Reference proteome</keyword>
<name>A0A2V1DKK6_9PLEO</name>
<protein>
    <recommendedName>
        <fullName evidence="3">F-box domain-containing protein</fullName>
    </recommendedName>
</protein>
<dbReference type="SUPFAM" id="SSF52047">
    <property type="entry name" value="RNI-like"/>
    <property type="match status" value="1"/>
</dbReference>
<dbReference type="InterPro" id="IPR032675">
    <property type="entry name" value="LRR_dom_sf"/>
</dbReference>
<reference evidence="1 2" key="1">
    <citation type="journal article" date="2018" name="Sci. Rep.">
        <title>Comparative genomics provides insights into the lifestyle and reveals functional heterogeneity of dark septate endophytic fungi.</title>
        <authorList>
            <person name="Knapp D.G."/>
            <person name="Nemeth J.B."/>
            <person name="Barry K."/>
            <person name="Hainaut M."/>
            <person name="Henrissat B."/>
            <person name="Johnson J."/>
            <person name="Kuo A."/>
            <person name="Lim J.H.P."/>
            <person name="Lipzen A."/>
            <person name="Nolan M."/>
            <person name="Ohm R.A."/>
            <person name="Tamas L."/>
            <person name="Grigoriev I.V."/>
            <person name="Spatafora J.W."/>
            <person name="Nagy L.G."/>
            <person name="Kovacs G.M."/>
        </authorList>
    </citation>
    <scope>NUCLEOTIDE SEQUENCE [LARGE SCALE GENOMIC DNA]</scope>
    <source>
        <strain evidence="1 2">DSE2036</strain>
    </source>
</reference>
<gene>
    <name evidence="1" type="ORF">DM02DRAFT_682228</name>
</gene>
<evidence type="ECO:0000313" key="2">
    <source>
        <dbReference type="Proteomes" id="UP000244855"/>
    </source>
</evidence>
<accession>A0A2V1DKK6</accession>
<proteinExistence type="predicted"/>
<evidence type="ECO:0000313" key="1">
    <source>
        <dbReference type="EMBL" id="PVH98455.1"/>
    </source>
</evidence>
<sequence>MAAPVHTKVPRSIRKKPRNYIRELCRKESRYEDTLSTRSSTWNTRISPGILSNGFNRAGASPFSKLSLELKQHIFSFIHVRNDRKAVRLVCMDWRNASEYVFGHEFRTFRVYADAPFLKTLSRLGPNKILRAPPGFEGPKVLLAIQGLIIDHIKYHTRNPKYPPDLKELFRFIPHGQLQLLHFTDTCQIDHLRLLLGGQHNLRHLALPPRVFQFDFECFDEKGLTEFKDHISSCKQLQSLHISIKNTIEDHDAARFIVHALPNLRCLSLDMMRTYNPEPSPGSPFFQNPEQLTKLINLEVLQLTGPWPWCTLDHINFRTLVVLKLRNLRNTSTILRRLNESPQSLADIGTSLRSLEVILAWVFNDTSVRDDLELMIKSFSGLHTLVIYTENNGLINPSTIEPHAASLRHLSINSNGDGDEHCYSAEQVQSILRTCQDLETFAIRLPIHQRDSHDPRSIEGIETGSSLPQILKTIAMLKKLRALRVFYPRSRNSSFDSNHLDLANMLLKVLGYYGSSIELLCTKPIWMSRRYTRACLYYRPKTSIDILGRSQTVALPFPRAEAELSDMEIIFEEYECVNMGPKLDIWVPRLIDSPVF</sequence>
<evidence type="ECO:0008006" key="3">
    <source>
        <dbReference type="Google" id="ProtNLM"/>
    </source>
</evidence>
<dbReference type="Gene3D" id="3.80.10.10">
    <property type="entry name" value="Ribonuclease Inhibitor"/>
    <property type="match status" value="1"/>
</dbReference>